<gene>
    <name evidence="2" type="ORF">FDP41_010786</name>
</gene>
<dbReference type="AlphaFoldDB" id="A0A6A5C004"/>
<protein>
    <submittedName>
        <fullName evidence="2">Uncharacterized protein</fullName>
    </submittedName>
</protein>
<name>A0A6A5C004_NAEFO</name>
<evidence type="ECO:0000256" key="1">
    <source>
        <dbReference type="SAM" id="MobiDB-lite"/>
    </source>
</evidence>
<evidence type="ECO:0000313" key="2">
    <source>
        <dbReference type="EMBL" id="KAF0982807.1"/>
    </source>
</evidence>
<organism evidence="2 3">
    <name type="scientific">Naegleria fowleri</name>
    <name type="common">Brain eating amoeba</name>
    <dbReference type="NCBI Taxonomy" id="5763"/>
    <lineage>
        <taxon>Eukaryota</taxon>
        <taxon>Discoba</taxon>
        <taxon>Heterolobosea</taxon>
        <taxon>Tetramitia</taxon>
        <taxon>Eutetramitia</taxon>
        <taxon>Vahlkampfiidae</taxon>
        <taxon>Naegleria</taxon>
    </lineage>
</organism>
<dbReference type="OrthoDB" id="10252050at2759"/>
<dbReference type="EMBL" id="VFQX01000007">
    <property type="protein sequence ID" value="KAF0982807.1"/>
    <property type="molecule type" value="Genomic_DNA"/>
</dbReference>
<proteinExistence type="predicted"/>
<feature type="region of interest" description="Disordered" evidence="1">
    <location>
        <begin position="1"/>
        <end position="49"/>
    </location>
</feature>
<dbReference type="Proteomes" id="UP000444721">
    <property type="component" value="Unassembled WGS sequence"/>
</dbReference>
<feature type="compositionally biased region" description="Low complexity" evidence="1">
    <location>
        <begin position="40"/>
        <end position="49"/>
    </location>
</feature>
<dbReference type="GeneID" id="68118001"/>
<reference evidence="2 3" key="1">
    <citation type="journal article" date="2019" name="Sci. Rep.">
        <title>Nanopore sequencing improves the draft genome of the human pathogenic amoeba Naegleria fowleri.</title>
        <authorList>
            <person name="Liechti N."/>
            <person name="Schurch N."/>
            <person name="Bruggmann R."/>
            <person name="Wittwer M."/>
        </authorList>
    </citation>
    <scope>NUCLEOTIDE SEQUENCE [LARGE SCALE GENOMIC DNA]</scope>
    <source>
        <strain evidence="2 3">ATCC 30894</strain>
    </source>
</reference>
<dbReference type="OMA" id="IFKTIGH"/>
<evidence type="ECO:0000313" key="3">
    <source>
        <dbReference type="Proteomes" id="UP000444721"/>
    </source>
</evidence>
<sequence>MPDKPLSVQQQQQPHLHDTTSHKIPKKVHASHLVEKSKQKTSATTTGKTSSEYIPVQLEDIIEAPGHLITSDPIFDLFKNVTKFFTAHECFEYQFSLVNSAAREAVLQNHFLGNEKIVHTYLVNWIKSKNKKDQTRKELPELIQKFNISIFIHSSPILQVLAAQHGCEGILWEVLKHPFMTYAIFRTLQTRDVGEILQFTDMKFYSIFHHIDLFSILLGEMIHLDYLNSANTLFSDYLQSHTCPLDAKEKVLKMDNMMEIAMEKDLPNVYFYVMEKIVEMKRMYIEEMTESFNKLSIELNSIPIRVFDENVDKEEQTLLPIIDKEEQEMEQSAEKQLVERYFYSRFKNLILNCPNIFFEGFLGIPSMNPHTLQVLKRLIGNCETQQDREYHLAKFVLTCVKNRDKELPYILDRSTEYAMKLSYKTLCDVFGDRDVIQLGLLKSMHIFKTIGHLLEREEQESMGVTVDKKTNIFSVDDLKLIFEEMEKRQNYSALDSIRKSLLRYREKDIL</sequence>
<dbReference type="VEuPathDB" id="AmoebaDB:NF0024310"/>
<dbReference type="VEuPathDB" id="AmoebaDB:FDP41_010786"/>
<comment type="caution">
    <text evidence="2">The sequence shown here is derived from an EMBL/GenBank/DDBJ whole genome shotgun (WGS) entry which is preliminary data.</text>
</comment>
<accession>A0A6A5C004</accession>
<keyword evidence="3" id="KW-1185">Reference proteome</keyword>
<dbReference type="VEuPathDB" id="AmoebaDB:NfTy_014710"/>
<dbReference type="RefSeq" id="XP_044567520.1">
    <property type="nucleotide sequence ID" value="XM_044701121.1"/>
</dbReference>